<evidence type="ECO:0000259" key="4">
    <source>
        <dbReference type="SMART" id="SM01117"/>
    </source>
</evidence>
<feature type="transmembrane region" description="Helical" evidence="3">
    <location>
        <begin position="38"/>
        <end position="58"/>
    </location>
</feature>
<dbReference type="PANTHER" id="PTHR10281:SF76">
    <property type="entry name" value="CALCUTTA CUP-RELATED"/>
    <property type="match status" value="1"/>
</dbReference>
<dbReference type="OrthoDB" id="10257697at2759"/>
<feature type="compositionally biased region" description="Polar residues" evidence="2">
    <location>
        <begin position="1"/>
        <end position="14"/>
    </location>
</feature>
<comment type="similarity">
    <text evidence="1">Belongs to the cytochrome b5 family. MAPR subfamily.</text>
</comment>
<keyword evidence="6" id="KW-1185">Reference proteome</keyword>
<dbReference type="Gene3D" id="3.10.120.10">
    <property type="entry name" value="Cytochrome b5-like heme/steroid binding domain"/>
    <property type="match status" value="1"/>
</dbReference>
<dbReference type="InterPro" id="IPR050577">
    <property type="entry name" value="MAPR/NEUFC/NENF-like"/>
</dbReference>
<dbReference type="Pfam" id="PF00173">
    <property type="entry name" value="Cyt-b5"/>
    <property type="match status" value="1"/>
</dbReference>
<evidence type="ECO:0000313" key="6">
    <source>
        <dbReference type="Proteomes" id="UP000664169"/>
    </source>
</evidence>
<feature type="domain" description="Cytochrome b5 heme-binding" evidence="4">
    <location>
        <begin position="88"/>
        <end position="167"/>
    </location>
</feature>
<comment type="caution">
    <text evidence="5">The sequence shown here is derived from an EMBL/GenBank/DDBJ whole genome shotgun (WGS) entry which is preliminary data.</text>
</comment>
<name>A0A8H3IKF2_9LECA</name>
<protein>
    <recommendedName>
        <fullName evidence="4">Cytochrome b5 heme-binding domain-containing protein</fullName>
    </recommendedName>
</protein>
<accession>A0A8H3IKF2</accession>
<dbReference type="PANTHER" id="PTHR10281">
    <property type="entry name" value="MEMBRANE-ASSOCIATED PROGESTERONE RECEPTOR COMPONENT-RELATED"/>
    <property type="match status" value="1"/>
</dbReference>
<keyword evidence="3" id="KW-1133">Transmembrane helix</keyword>
<feature type="region of interest" description="Disordered" evidence="2">
    <location>
        <begin position="1"/>
        <end position="34"/>
    </location>
</feature>
<proteinExistence type="inferred from homology"/>
<organism evidence="5 6">
    <name type="scientific">Gomphillus americanus</name>
    <dbReference type="NCBI Taxonomy" id="1940652"/>
    <lineage>
        <taxon>Eukaryota</taxon>
        <taxon>Fungi</taxon>
        <taxon>Dikarya</taxon>
        <taxon>Ascomycota</taxon>
        <taxon>Pezizomycotina</taxon>
        <taxon>Lecanoromycetes</taxon>
        <taxon>OSLEUM clade</taxon>
        <taxon>Ostropomycetidae</taxon>
        <taxon>Ostropales</taxon>
        <taxon>Graphidaceae</taxon>
        <taxon>Gomphilloideae</taxon>
        <taxon>Gomphillus</taxon>
    </lineage>
</organism>
<keyword evidence="3" id="KW-0812">Transmembrane</keyword>
<dbReference type="AlphaFoldDB" id="A0A8H3IKF2"/>
<keyword evidence="3" id="KW-0472">Membrane</keyword>
<reference evidence="5" key="1">
    <citation type="submission" date="2021-03" db="EMBL/GenBank/DDBJ databases">
        <authorList>
            <person name="Tagirdzhanova G."/>
        </authorList>
    </citation>
    <scope>NUCLEOTIDE SEQUENCE</scope>
</reference>
<dbReference type="InterPro" id="IPR036400">
    <property type="entry name" value="Cyt_B5-like_heme/steroid_sf"/>
</dbReference>
<dbReference type="GO" id="GO:0016020">
    <property type="term" value="C:membrane"/>
    <property type="evidence" value="ECO:0007669"/>
    <property type="project" value="TreeGrafter"/>
</dbReference>
<dbReference type="SUPFAM" id="SSF55856">
    <property type="entry name" value="Cytochrome b5-like heme/steroid binding domain"/>
    <property type="match status" value="1"/>
</dbReference>
<evidence type="ECO:0000313" key="5">
    <source>
        <dbReference type="EMBL" id="CAF9931297.1"/>
    </source>
</evidence>
<dbReference type="SMART" id="SM01117">
    <property type="entry name" value="Cyt-b5"/>
    <property type="match status" value="1"/>
</dbReference>
<gene>
    <name evidence="5" type="ORF">GOMPHAMPRED_005872</name>
</gene>
<dbReference type="EMBL" id="CAJPDQ010000038">
    <property type="protein sequence ID" value="CAF9931297.1"/>
    <property type="molecule type" value="Genomic_DNA"/>
</dbReference>
<evidence type="ECO:0000256" key="2">
    <source>
        <dbReference type="SAM" id="MobiDB-lite"/>
    </source>
</evidence>
<sequence length="270" mass="29940">MSSPSTLRSRPNGKSSDTTSTHSPSLPSPRKSSPRFSFLDGARILGGLALLSIILSYFTTGTYTWSQAQALGINTNWLRWKLLGDIHLTPVELAQYDGTDPRKPIYIALNGSIYDVSASPTFYGPGGGYHVFAGADATRAFVTGCFREDRTDDLRGAEKIYMPVDLDKAPKEEPGMSDEDKKEVRRVWKNRRAKARKIALEKVQTGIEGWKKSFEGSEDKYTGGKTKYFRVGSVKLTDEELKARAKRPEPVLCERAINMRPKSAAELGIL</sequence>
<dbReference type="GO" id="GO:0012505">
    <property type="term" value="C:endomembrane system"/>
    <property type="evidence" value="ECO:0007669"/>
    <property type="project" value="TreeGrafter"/>
</dbReference>
<dbReference type="InterPro" id="IPR001199">
    <property type="entry name" value="Cyt_B5-like_heme/steroid-bd"/>
</dbReference>
<evidence type="ECO:0000256" key="3">
    <source>
        <dbReference type="SAM" id="Phobius"/>
    </source>
</evidence>
<dbReference type="Proteomes" id="UP000664169">
    <property type="component" value="Unassembled WGS sequence"/>
</dbReference>
<evidence type="ECO:0000256" key="1">
    <source>
        <dbReference type="ARBA" id="ARBA00038357"/>
    </source>
</evidence>
<feature type="compositionally biased region" description="Low complexity" evidence="2">
    <location>
        <begin position="15"/>
        <end position="34"/>
    </location>
</feature>